<evidence type="ECO:0000256" key="1">
    <source>
        <dbReference type="ARBA" id="ARBA00009067"/>
    </source>
</evidence>
<evidence type="ECO:0000256" key="2">
    <source>
        <dbReference type="SAM" id="Phobius"/>
    </source>
</evidence>
<feature type="transmembrane region" description="Helical" evidence="2">
    <location>
        <begin position="12"/>
        <end position="31"/>
    </location>
</feature>
<dbReference type="GO" id="GO:0004175">
    <property type="term" value="F:endopeptidase activity"/>
    <property type="evidence" value="ECO:0007669"/>
    <property type="project" value="UniProtKB-ARBA"/>
</dbReference>
<comment type="caution">
    <text evidence="4">The sequence shown here is derived from an EMBL/GenBank/DDBJ whole genome shotgun (WGS) entry which is preliminary data.</text>
</comment>
<dbReference type="EC" id="3.4.-.-" evidence="4"/>
<accession>A0AAW6XHN6</accession>
<evidence type="ECO:0000313" key="4">
    <source>
        <dbReference type="EMBL" id="MDK6503124.1"/>
    </source>
</evidence>
<sequence>MTEMTSKVWNKLLDIELIIGMVVSIIIGIVGESLPRLYWSRMCWIALTILLLNFILKIWGKNKHSIKIASQWLGSLTLILIFNFLIYTTTSMLNLMVKPLVLVSSIVGIVLLLLVDIPVVVVNFPVVKNWFMRLFMIFILYLNYSYNVNRFLGTSGVIKAIIRSGVIIALATFILAFFITRAWQLKFQWNLKLGKSKNFQWLALILLLTFSVWFAFFNSFVTLAPSLADLLCFWQWDFSTFEVTLNSVLAAIEAGIFEETLRYLNLVILLVAMRNFKYRMIFAIVISSILFSLSHLGNLGISTFLIKFDLETTLQQVVYTFGAGMLFAVIYLYTGKLWLSISIHGLVDLIALSETPLTRIVSPLITDGWISAIIILLIPLVVALLMMTGKRKTFMGENVGRIIAVS</sequence>
<dbReference type="InterPro" id="IPR003675">
    <property type="entry name" value="Rce1/LyrA-like_dom"/>
</dbReference>
<keyword evidence="2" id="KW-0812">Transmembrane</keyword>
<organism evidence="4 5">
    <name type="scientific">Lactobacillus crispatus</name>
    <dbReference type="NCBI Taxonomy" id="47770"/>
    <lineage>
        <taxon>Bacteria</taxon>
        <taxon>Bacillati</taxon>
        <taxon>Bacillota</taxon>
        <taxon>Bacilli</taxon>
        <taxon>Lactobacillales</taxon>
        <taxon>Lactobacillaceae</taxon>
        <taxon>Lactobacillus</taxon>
    </lineage>
</organism>
<dbReference type="RefSeq" id="WP_223876348.1">
    <property type="nucleotide sequence ID" value="NZ_CP180627.1"/>
</dbReference>
<feature type="transmembrane region" description="Helical" evidence="2">
    <location>
        <begin position="68"/>
        <end position="88"/>
    </location>
</feature>
<feature type="transmembrane region" description="Helical" evidence="2">
    <location>
        <begin position="280"/>
        <end position="305"/>
    </location>
</feature>
<evidence type="ECO:0000259" key="3">
    <source>
        <dbReference type="Pfam" id="PF02517"/>
    </source>
</evidence>
<feature type="transmembrane region" description="Helical" evidence="2">
    <location>
        <begin position="160"/>
        <end position="180"/>
    </location>
</feature>
<dbReference type="Proteomes" id="UP001230300">
    <property type="component" value="Unassembled WGS sequence"/>
</dbReference>
<keyword evidence="2" id="KW-0472">Membrane</keyword>
<feature type="transmembrane region" description="Helical" evidence="2">
    <location>
        <begin position="130"/>
        <end position="148"/>
    </location>
</feature>
<feature type="transmembrane region" description="Helical" evidence="2">
    <location>
        <begin position="201"/>
        <end position="221"/>
    </location>
</feature>
<evidence type="ECO:0000313" key="5">
    <source>
        <dbReference type="Proteomes" id="UP001230300"/>
    </source>
</evidence>
<feature type="transmembrane region" description="Helical" evidence="2">
    <location>
        <begin position="100"/>
        <end position="123"/>
    </location>
</feature>
<keyword evidence="4" id="KW-0378">Hydrolase</keyword>
<protein>
    <submittedName>
        <fullName evidence="4">CPBP family intramembrane metalloprotease</fullName>
        <ecNumber evidence="4">3.4.-.-</ecNumber>
    </submittedName>
</protein>
<dbReference type="AlphaFoldDB" id="A0AAW6XHN6"/>
<dbReference type="GO" id="GO:0008237">
    <property type="term" value="F:metallopeptidase activity"/>
    <property type="evidence" value="ECO:0007669"/>
    <property type="project" value="UniProtKB-KW"/>
</dbReference>
<feature type="transmembrane region" description="Helical" evidence="2">
    <location>
        <begin position="37"/>
        <end position="56"/>
    </location>
</feature>
<gene>
    <name evidence="4" type="ORF">QP235_07935</name>
</gene>
<proteinExistence type="inferred from homology"/>
<reference evidence="4" key="1">
    <citation type="submission" date="2023-05" db="EMBL/GenBank/DDBJ databases">
        <title>Cataloging the Phylogenetic Diversity of Human Bladder Bacteria.</title>
        <authorList>
            <person name="Du J."/>
        </authorList>
    </citation>
    <scope>NUCLEOTIDE SEQUENCE</scope>
    <source>
        <strain evidence="4">UMB9226</strain>
    </source>
</reference>
<keyword evidence="4" id="KW-0645">Protease</keyword>
<dbReference type="Pfam" id="PF02517">
    <property type="entry name" value="Rce1-like"/>
    <property type="match status" value="1"/>
</dbReference>
<keyword evidence="2" id="KW-1133">Transmembrane helix</keyword>
<feature type="transmembrane region" description="Helical" evidence="2">
    <location>
        <begin position="368"/>
        <end position="387"/>
    </location>
</feature>
<feature type="domain" description="CAAX prenyl protease 2/Lysostaphin resistance protein A-like" evidence="3">
    <location>
        <begin position="244"/>
        <end position="350"/>
    </location>
</feature>
<keyword evidence="4" id="KW-0482">Metalloprotease</keyword>
<dbReference type="EMBL" id="JASOGN010000032">
    <property type="protein sequence ID" value="MDK6503124.1"/>
    <property type="molecule type" value="Genomic_DNA"/>
</dbReference>
<feature type="transmembrane region" description="Helical" evidence="2">
    <location>
        <begin position="317"/>
        <end position="334"/>
    </location>
</feature>
<name>A0AAW6XHN6_9LACO</name>
<comment type="similarity">
    <text evidence="1">Belongs to the UPF0177 family.</text>
</comment>
<dbReference type="GO" id="GO:0080120">
    <property type="term" value="P:CAAX-box protein maturation"/>
    <property type="evidence" value="ECO:0007669"/>
    <property type="project" value="UniProtKB-ARBA"/>
</dbReference>